<dbReference type="InterPro" id="IPR000742">
    <property type="entry name" value="EGF"/>
</dbReference>
<reference evidence="19 20" key="1">
    <citation type="journal article" date="2018" name="Sci. Rep.">
        <title>Comparative analysis of the Pocillopora damicornis genome highlights role of immune system in coral evolution.</title>
        <authorList>
            <person name="Cunning R."/>
            <person name="Bay R.A."/>
            <person name="Gillette P."/>
            <person name="Baker A.C."/>
            <person name="Traylor-Knowles N."/>
        </authorList>
    </citation>
    <scope>NUCLEOTIDE SEQUENCE [LARGE SCALE GENOMIC DNA]</scope>
    <source>
        <strain evidence="19">RSMAS</strain>
        <tissue evidence="19">Whole animal</tissue>
    </source>
</reference>
<feature type="disulfide bond" evidence="15">
    <location>
        <begin position="744"/>
        <end position="753"/>
    </location>
</feature>
<dbReference type="FunFam" id="2.10.25.10:FF:000321">
    <property type="entry name" value="Protein delta homolog 1"/>
    <property type="match status" value="1"/>
</dbReference>
<keyword evidence="20" id="KW-1185">Reference proteome</keyword>
<dbReference type="STRING" id="46731.A0A3M6UHR1"/>
<dbReference type="FunFam" id="2.10.25.10:FF:000247">
    <property type="entry name" value="Delta/notch like EGF repeat containing"/>
    <property type="match status" value="1"/>
</dbReference>
<evidence type="ECO:0000256" key="16">
    <source>
        <dbReference type="SAM" id="MobiDB-lite"/>
    </source>
</evidence>
<dbReference type="Pfam" id="PF00008">
    <property type="entry name" value="EGF"/>
    <property type="match status" value="8"/>
</dbReference>
<dbReference type="InterPro" id="IPR051022">
    <property type="entry name" value="Notch_Cell-Fate_Det"/>
</dbReference>
<evidence type="ECO:0000256" key="4">
    <source>
        <dbReference type="ARBA" id="ARBA00022490"/>
    </source>
</evidence>
<feature type="compositionally biased region" description="Polar residues" evidence="16">
    <location>
        <begin position="181"/>
        <end position="194"/>
    </location>
</feature>
<dbReference type="GO" id="GO:0005886">
    <property type="term" value="C:plasma membrane"/>
    <property type="evidence" value="ECO:0007669"/>
    <property type="project" value="TreeGrafter"/>
</dbReference>
<feature type="signal peptide" evidence="17">
    <location>
        <begin position="1"/>
        <end position="24"/>
    </location>
</feature>
<dbReference type="EMBL" id="RCHS01001508">
    <property type="protein sequence ID" value="RMX53166.1"/>
    <property type="molecule type" value="Genomic_DNA"/>
</dbReference>
<dbReference type="GO" id="GO:0005509">
    <property type="term" value="F:calcium ion binding"/>
    <property type="evidence" value="ECO:0007669"/>
    <property type="project" value="InterPro"/>
</dbReference>
<feature type="domain" description="EGF-like" evidence="18">
    <location>
        <begin position="452"/>
        <end position="488"/>
    </location>
</feature>
<dbReference type="PROSITE" id="PS01186">
    <property type="entry name" value="EGF_2"/>
    <property type="match status" value="6"/>
</dbReference>
<evidence type="ECO:0000256" key="12">
    <source>
        <dbReference type="ARBA" id="ARBA00023136"/>
    </source>
</evidence>
<feature type="domain" description="EGF-like" evidence="18">
    <location>
        <begin position="530"/>
        <end position="569"/>
    </location>
</feature>
<evidence type="ECO:0000256" key="2">
    <source>
        <dbReference type="ARBA" id="ARBA00004496"/>
    </source>
</evidence>
<feature type="domain" description="EGF-like" evidence="18">
    <location>
        <begin position="378"/>
        <end position="414"/>
    </location>
</feature>
<keyword evidence="10" id="KW-0106">Calcium</keyword>
<dbReference type="GO" id="GO:0005576">
    <property type="term" value="C:extracellular region"/>
    <property type="evidence" value="ECO:0007669"/>
    <property type="project" value="UniProtKB-SubCell"/>
</dbReference>
<dbReference type="SMART" id="SM00179">
    <property type="entry name" value="EGF_CA"/>
    <property type="match status" value="7"/>
</dbReference>
<evidence type="ECO:0000259" key="18">
    <source>
        <dbReference type="PROSITE" id="PS50026"/>
    </source>
</evidence>
<proteinExistence type="predicted"/>
<evidence type="ECO:0000256" key="9">
    <source>
        <dbReference type="ARBA" id="ARBA00022737"/>
    </source>
</evidence>
<keyword evidence="4" id="KW-0963">Cytoplasm</keyword>
<feature type="domain" description="EGF-like" evidence="18">
    <location>
        <begin position="892"/>
        <end position="931"/>
    </location>
</feature>
<dbReference type="Proteomes" id="UP000275408">
    <property type="component" value="Unassembled WGS sequence"/>
</dbReference>
<comment type="caution">
    <text evidence="19">The sequence shown here is derived from an EMBL/GenBank/DDBJ whole genome shotgun (WGS) entry which is preliminary data.</text>
</comment>
<feature type="disulfide bond" evidence="15">
    <location>
        <begin position="901"/>
        <end position="918"/>
    </location>
</feature>
<organism evidence="19 20">
    <name type="scientific">Pocillopora damicornis</name>
    <name type="common">Cauliflower coral</name>
    <name type="synonym">Millepora damicornis</name>
    <dbReference type="NCBI Taxonomy" id="46731"/>
    <lineage>
        <taxon>Eukaryota</taxon>
        <taxon>Metazoa</taxon>
        <taxon>Cnidaria</taxon>
        <taxon>Anthozoa</taxon>
        <taxon>Hexacorallia</taxon>
        <taxon>Scleractinia</taxon>
        <taxon>Astrocoeniina</taxon>
        <taxon>Pocilloporidae</taxon>
        <taxon>Pocillopora</taxon>
    </lineage>
</organism>
<keyword evidence="7" id="KW-0812">Transmembrane</keyword>
<feature type="region of interest" description="Disordered" evidence="16">
    <location>
        <begin position="157"/>
        <end position="194"/>
    </location>
</feature>
<evidence type="ECO:0000256" key="5">
    <source>
        <dbReference type="ARBA" id="ARBA00022525"/>
    </source>
</evidence>
<feature type="disulfide bond" evidence="15">
    <location>
        <begin position="559"/>
        <end position="568"/>
    </location>
</feature>
<keyword evidence="13 15" id="KW-1015">Disulfide bond</keyword>
<evidence type="ECO:0000313" key="19">
    <source>
        <dbReference type="EMBL" id="RMX53166.1"/>
    </source>
</evidence>
<feature type="disulfide bond" evidence="15">
    <location>
        <begin position="516"/>
        <end position="525"/>
    </location>
</feature>
<dbReference type="AlphaFoldDB" id="A0A3M6UHR1"/>
<dbReference type="GO" id="GO:0007157">
    <property type="term" value="P:heterophilic cell-cell adhesion via plasma membrane cell adhesion molecules"/>
    <property type="evidence" value="ECO:0007669"/>
    <property type="project" value="TreeGrafter"/>
</dbReference>
<dbReference type="GO" id="GO:0005737">
    <property type="term" value="C:cytoplasm"/>
    <property type="evidence" value="ECO:0007669"/>
    <property type="project" value="UniProtKB-SubCell"/>
</dbReference>
<feature type="disulfide bond" evidence="15">
    <location>
        <begin position="404"/>
        <end position="413"/>
    </location>
</feature>
<evidence type="ECO:0000256" key="13">
    <source>
        <dbReference type="ARBA" id="ARBA00023157"/>
    </source>
</evidence>
<evidence type="ECO:0000256" key="17">
    <source>
        <dbReference type="SAM" id="SignalP"/>
    </source>
</evidence>
<gene>
    <name evidence="19" type="ORF">pdam_00015479</name>
</gene>
<sequence>MDLRHLTIVVFWLGLELCVGSLRAMSFPMAEKGKSTVRGRNMIKKSLQSYQRLSNTRTHLKQHLSSEMHNPKKIIKRRKAFRLKTGKIAGISRGVIAISKLRHGFLKQIPQETENYVYHGRRNIAYHKPPSFPSHLDFKVARRDEDGVLKRSRNRVRLKNKKSQARNMESSNKWPPKKENITLNTKGPQNTNASMEMKRQRISDGVMFANKPNEFLNEGMQLNENPDSFFANPLAAKLEQRILHSSHFFSPAVHKFLPAEHRFSGEPIHRYLSSPVLFKDADREGFAPLDTRGDSNGPFEGAPMPPLFEGPPRHGNRVIIINRPIHTPVPVPVHGPPRISVIHHPVPLPPQQVPVPVPIPGPRPPQYIVVHREFSRPAIDPCGVNPCRNGGTCTAVITDFKCICPVGYKGERCEVQSRCLPNPCKNFGKCTELPEDFECTCHTGFHGKTCDLESKCEPNPCRNGGVCTENIDNYICSCAAGFMGKNCERESKCLPINPCKNGGMCTEDLSGYKCNCKDGFDGINCEVRQTSTSCDSTPCLNGGTCITDIYDFSKFSCYCASGFTGLSCEAAQEYASRECVKQVSNPKKKGFNLSFFPTRFPTHLVRHLIPAFLVDIVFRTGRTTLVYALLIEEDLTANICFTRAAVMAAITTLFVSLASAHAERDTGVTDIDADQKPLHVIPTHVRMEVLVERMILLKHLNRTGGVNVPRDTAENAATFDPCSKKKCYNGGTCEVIDKEPKCNCDEPYEGESCLLDNACLPKNGEKRDPCNNGGKCEFTDGKVTCVCPTRYDGPTCALDKCAKCDKNAYCENGACKCRPPYEGDGITCTNPEEEKPKKAPTNPSELANGCNPNKCKNGAECIEGKSTFFCVCPEGTFGRLCEKKITPTTPPPKAACHPNPCLNGGMCKETGVNQDFECICPNPRFKGRFCDVDMCAECDPHARCINGKCFCRRGYSGDGFSCKRVKPKCPPYSYTVTGDICICNPGYYMNNTGKRACIPITATSRTTMQHGTQLQIPPPALGSTETGGGQQWSEDIVVTEYRSLGCWADTSEWRDPSKRAMMVMEGLDPNLADNYHERKQPISKCADVAKRLGLKVFAIQNGGQCFGGADDNSYKRYGSSENCGDGVGGPLANDVYKL</sequence>
<feature type="domain" description="EGF-like" evidence="18">
    <location>
        <begin position="415"/>
        <end position="451"/>
    </location>
</feature>
<keyword evidence="8 17" id="KW-0732">Signal</keyword>
<dbReference type="PROSITE" id="PS00022">
    <property type="entry name" value="EGF_1"/>
    <property type="match status" value="8"/>
</dbReference>
<feature type="domain" description="EGF-like" evidence="18">
    <location>
        <begin position="755"/>
        <end position="797"/>
    </location>
</feature>
<feature type="disulfide bond" evidence="15">
    <location>
        <begin position="787"/>
        <end position="796"/>
    </location>
</feature>
<evidence type="ECO:0000256" key="1">
    <source>
        <dbReference type="ARBA" id="ARBA00004167"/>
    </source>
</evidence>
<evidence type="ECO:0000256" key="10">
    <source>
        <dbReference type="ARBA" id="ARBA00022837"/>
    </source>
</evidence>
<dbReference type="SUPFAM" id="SSF57196">
    <property type="entry name" value="EGF/Laminin"/>
    <property type="match status" value="9"/>
</dbReference>
<comment type="subcellular location">
    <subcellularLocation>
        <location evidence="2">Cytoplasm</location>
    </subcellularLocation>
    <subcellularLocation>
        <location evidence="1">Membrane</location>
        <topology evidence="1">Single-pass membrane protein</topology>
    </subcellularLocation>
    <subcellularLocation>
        <location evidence="3">Secreted</location>
    </subcellularLocation>
</comment>
<dbReference type="GO" id="GO:0045197">
    <property type="term" value="P:establishment or maintenance of epithelial cell apical/basal polarity"/>
    <property type="evidence" value="ECO:0007669"/>
    <property type="project" value="TreeGrafter"/>
</dbReference>
<dbReference type="GO" id="GO:0120025">
    <property type="term" value="C:plasma membrane bounded cell projection"/>
    <property type="evidence" value="ECO:0007669"/>
    <property type="project" value="UniProtKB-ARBA"/>
</dbReference>
<evidence type="ECO:0000256" key="11">
    <source>
        <dbReference type="ARBA" id="ARBA00022989"/>
    </source>
</evidence>
<dbReference type="OrthoDB" id="10045365at2759"/>
<dbReference type="PANTHER" id="PTHR24049:SF22">
    <property type="entry name" value="DROSOPHILA CRUMBS HOMOLOG"/>
    <property type="match status" value="1"/>
</dbReference>
<evidence type="ECO:0000256" key="15">
    <source>
        <dbReference type="PROSITE-ProRule" id="PRU00076"/>
    </source>
</evidence>
<feature type="domain" description="EGF-like" evidence="18">
    <location>
        <begin position="718"/>
        <end position="754"/>
    </location>
</feature>
<keyword evidence="9" id="KW-0677">Repeat</keyword>
<dbReference type="PANTHER" id="PTHR24049">
    <property type="entry name" value="CRUMBS FAMILY MEMBER"/>
    <property type="match status" value="1"/>
</dbReference>
<comment type="caution">
    <text evidence="15">Lacks conserved residue(s) required for the propagation of feature annotation.</text>
</comment>
<evidence type="ECO:0000313" key="20">
    <source>
        <dbReference type="Proteomes" id="UP000275408"/>
    </source>
</evidence>
<dbReference type="GO" id="GO:0007399">
    <property type="term" value="P:nervous system development"/>
    <property type="evidence" value="ECO:0007669"/>
    <property type="project" value="UniProtKB-ARBA"/>
</dbReference>
<dbReference type="Gene3D" id="2.10.25.10">
    <property type="entry name" value="Laminin"/>
    <property type="match status" value="9"/>
</dbReference>
<keyword evidence="12" id="KW-0472">Membrane</keyword>
<evidence type="ECO:0000256" key="6">
    <source>
        <dbReference type="ARBA" id="ARBA00022536"/>
    </source>
</evidence>
<feature type="disulfide bond" evidence="15">
    <location>
        <begin position="441"/>
        <end position="450"/>
    </location>
</feature>
<evidence type="ECO:0000256" key="7">
    <source>
        <dbReference type="ARBA" id="ARBA00022692"/>
    </source>
</evidence>
<keyword evidence="6 15" id="KW-0245">EGF-like domain</keyword>
<dbReference type="FunFam" id="2.10.25.10:FF:000425">
    <property type="entry name" value="Eyes shut homolog"/>
    <property type="match status" value="1"/>
</dbReference>
<keyword evidence="5" id="KW-0964">Secreted</keyword>
<dbReference type="PROSITE" id="PS50026">
    <property type="entry name" value="EGF_3"/>
    <property type="match status" value="9"/>
</dbReference>
<feature type="domain" description="EGF-like" evidence="18">
    <location>
        <begin position="489"/>
        <end position="526"/>
    </location>
</feature>
<dbReference type="FunFam" id="2.10.25.10:FF:000173">
    <property type="entry name" value="Neurogenic locus notch protein 2"/>
    <property type="match status" value="1"/>
</dbReference>
<evidence type="ECO:0000256" key="8">
    <source>
        <dbReference type="ARBA" id="ARBA00022729"/>
    </source>
</evidence>
<accession>A0A3M6UHR1</accession>
<name>A0A3M6UHR1_POCDA</name>
<dbReference type="GO" id="GO:0032991">
    <property type="term" value="C:protein-containing complex"/>
    <property type="evidence" value="ECO:0007669"/>
    <property type="project" value="TreeGrafter"/>
</dbReference>
<feature type="disulfide bond" evidence="15">
    <location>
        <begin position="478"/>
        <end position="487"/>
    </location>
</feature>
<feature type="chain" id="PRO_5017993764" description="EGF-like domain-containing protein" evidence="17">
    <location>
        <begin position="25"/>
        <end position="1138"/>
    </location>
</feature>
<protein>
    <recommendedName>
        <fullName evidence="18">EGF-like domain-containing protein</fullName>
    </recommendedName>
</protein>
<keyword evidence="14" id="KW-0325">Glycoprotein</keyword>
<dbReference type="CDD" id="cd00054">
    <property type="entry name" value="EGF_CA"/>
    <property type="match status" value="5"/>
</dbReference>
<evidence type="ECO:0000256" key="3">
    <source>
        <dbReference type="ARBA" id="ARBA00004613"/>
    </source>
</evidence>
<keyword evidence="11" id="KW-1133">Transmembrane helix</keyword>
<feature type="domain" description="EGF-like" evidence="18">
    <location>
        <begin position="846"/>
        <end position="882"/>
    </location>
</feature>
<evidence type="ECO:0000256" key="14">
    <source>
        <dbReference type="ARBA" id="ARBA00023180"/>
    </source>
</evidence>
<feature type="disulfide bond" evidence="15">
    <location>
        <begin position="872"/>
        <end position="881"/>
    </location>
</feature>
<dbReference type="SMART" id="SM00181">
    <property type="entry name" value="EGF"/>
    <property type="match status" value="11"/>
</dbReference>
<dbReference type="InterPro" id="IPR001881">
    <property type="entry name" value="EGF-like_Ca-bd_dom"/>
</dbReference>